<dbReference type="PANTHER" id="PTHR23416:SF76">
    <property type="entry name" value="ZN(II)2CYS6 TRANSCRIPTION FACTOR (EUROFUNG)"/>
    <property type="match status" value="1"/>
</dbReference>
<dbReference type="InterPro" id="IPR024688">
    <property type="entry name" value="Mac_dom"/>
</dbReference>
<dbReference type="Proteomes" id="UP000308724">
    <property type="component" value="Unassembled WGS sequence"/>
</dbReference>
<dbReference type="Gene3D" id="4.10.240.10">
    <property type="entry name" value="Zn(2)-C6 fungal-type DNA-binding domain"/>
    <property type="match status" value="1"/>
</dbReference>
<evidence type="ECO:0000256" key="2">
    <source>
        <dbReference type="ARBA" id="ARBA00022679"/>
    </source>
</evidence>
<proteinExistence type="inferred from homology"/>
<feature type="compositionally biased region" description="Polar residues" evidence="4">
    <location>
        <begin position="14"/>
        <end position="43"/>
    </location>
</feature>
<dbReference type="PROSITE" id="PS00463">
    <property type="entry name" value="ZN2_CY6_FUNGAL_1"/>
    <property type="match status" value="1"/>
</dbReference>
<keyword evidence="3" id="KW-0539">Nucleus</keyword>
<feature type="compositionally biased region" description="Basic and acidic residues" evidence="4">
    <location>
        <begin position="69"/>
        <end position="89"/>
    </location>
</feature>
<comment type="caution">
    <text evidence="6">The sequence shown here is derived from an EMBL/GenBank/DDBJ whole genome shotgun (WGS) entry which is preliminary data.</text>
</comment>
<name>A0A4V4LDP5_AURPU</name>
<sequence>MAAVKQPFEADASVTVNGNKGILNHSQNTSFRPGPSAFSTLSRPHTLPKLASGPEWKHKPLLAGTEGSRGSKHDDSLSRSVDKPFDDEKKRKRSVEAILDVSPRLSSRSARRKEVFEYPINLKSTAKNLPPFSQICGSEQHHAADQPPCWRQHRYNPSPTELQADNAVRRESHMHPTRDDRHDGSGNPQPETGMQSDQESGMQNASVSQGQGSAQRRRFSQRTKTGCYTCRHRKKKCDEGKPHCGNCVRGGFLCQGYGPKHKLDVKLPAKPVPLQPRTVDVYAYSGQAQSRSPGPAAKAQEILSYDERTHEHMQLLGDIDIYHAATENPRPIALPGYEAHFSSDRLARPSQSEKACVLPSPSRFSVSAPSIMTETNGGSLGHLRCDGSTSLDSTFDTPSAALTNRLSPNPSLGASPFSGPSEKEKMLSGRGYRQFTDPELLNDREWCKAAIERYNKASKPSFDIDVDERMRLFRQILRPDRLLQLVDSHNHPIGTIGSKILIEAPFDCLYGYNIHIADNVVIQAGCIMQDPCSITIGRNSIIGPNVKFYGLGPDTRRYAGVQTNGERNLRGGKITVAEDCFIGGDVVIFPNVIIGRECVVEPGTVVSSNIEPGNVVAGNPMRVTGDLNRDDGYIRTEPMTSWSIRPAERPRDREGRTGM</sequence>
<evidence type="ECO:0000313" key="6">
    <source>
        <dbReference type="EMBL" id="TIA32887.1"/>
    </source>
</evidence>
<keyword evidence="2" id="KW-0808">Transferase</keyword>
<dbReference type="Gene3D" id="2.160.10.10">
    <property type="entry name" value="Hexapeptide repeat proteins"/>
    <property type="match status" value="1"/>
</dbReference>
<comment type="similarity">
    <text evidence="1">Belongs to the transferase hexapeptide repeat family.</text>
</comment>
<feature type="region of interest" description="Disordered" evidence="4">
    <location>
        <begin position="138"/>
        <end position="223"/>
    </location>
</feature>
<feature type="compositionally biased region" description="Polar residues" evidence="4">
    <location>
        <begin position="186"/>
        <end position="214"/>
    </location>
</feature>
<dbReference type="InterPro" id="IPR011004">
    <property type="entry name" value="Trimer_LpxA-like_sf"/>
</dbReference>
<feature type="domain" description="Zn(2)-C6 fungal-type" evidence="5">
    <location>
        <begin position="226"/>
        <end position="254"/>
    </location>
</feature>
<dbReference type="AlphaFoldDB" id="A0A4V4LDP5"/>
<dbReference type="Pfam" id="PF00172">
    <property type="entry name" value="Zn_clus"/>
    <property type="match status" value="1"/>
</dbReference>
<dbReference type="EMBL" id="QZBZ01000218">
    <property type="protein sequence ID" value="TIA32887.1"/>
    <property type="molecule type" value="Genomic_DNA"/>
</dbReference>
<dbReference type="GO" id="GO:0008374">
    <property type="term" value="F:O-acyltransferase activity"/>
    <property type="evidence" value="ECO:0007669"/>
    <property type="project" value="TreeGrafter"/>
</dbReference>
<gene>
    <name evidence="6" type="ORF">D6C78_07929</name>
</gene>
<evidence type="ECO:0000313" key="7">
    <source>
        <dbReference type="Proteomes" id="UP000308724"/>
    </source>
</evidence>
<dbReference type="PROSITE" id="PS50048">
    <property type="entry name" value="ZN2_CY6_FUNGAL_2"/>
    <property type="match status" value="1"/>
</dbReference>
<feature type="region of interest" description="Disordered" evidence="4">
    <location>
        <begin position="398"/>
        <end position="425"/>
    </location>
</feature>
<dbReference type="GO" id="GO:0000981">
    <property type="term" value="F:DNA-binding transcription factor activity, RNA polymerase II-specific"/>
    <property type="evidence" value="ECO:0007669"/>
    <property type="project" value="InterPro"/>
</dbReference>
<dbReference type="CDD" id="cd00067">
    <property type="entry name" value="GAL4"/>
    <property type="match status" value="1"/>
</dbReference>
<evidence type="ECO:0000256" key="1">
    <source>
        <dbReference type="ARBA" id="ARBA00007274"/>
    </source>
</evidence>
<evidence type="ECO:0000256" key="4">
    <source>
        <dbReference type="SAM" id="MobiDB-lite"/>
    </source>
</evidence>
<feature type="compositionally biased region" description="Basic and acidic residues" evidence="4">
    <location>
        <begin position="167"/>
        <end position="184"/>
    </location>
</feature>
<dbReference type="GO" id="GO:0008270">
    <property type="term" value="F:zinc ion binding"/>
    <property type="evidence" value="ECO:0007669"/>
    <property type="project" value="InterPro"/>
</dbReference>
<dbReference type="GO" id="GO:0016407">
    <property type="term" value="F:acetyltransferase activity"/>
    <property type="evidence" value="ECO:0007669"/>
    <property type="project" value="InterPro"/>
</dbReference>
<dbReference type="InterPro" id="IPR051159">
    <property type="entry name" value="Hexapeptide_acetyltransf"/>
</dbReference>
<evidence type="ECO:0000259" key="5">
    <source>
        <dbReference type="PROSITE" id="PS50048"/>
    </source>
</evidence>
<dbReference type="PANTHER" id="PTHR23416">
    <property type="entry name" value="SIALIC ACID SYNTHASE-RELATED"/>
    <property type="match status" value="1"/>
</dbReference>
<accession>A0A4V4LDP5</accession>
<organism evidence="6 7">
    <name type="scientific">Aureobasidium pullulans</name>
    <name type="common">Black yeast</name>
    <name type="synonym">Pullularia pullulans</name>
    <dbReference type="NCBI Taxonomy" id="5580"/>
    <lineage>
        <taxon>Eukaryota</taxon>
        <taxon>Fungi</taxon>
        <taxon>Dikarya</taxon>
        <taxon>Ascomycota</taxon>
        <taxon>Pezizomycotina</taxon>
        <taxon>Dothideomycetes</taxon>
        <taxon>Dothideomycetidae</taxon>
        <taxon>Dothideales</taxon>
        <taxon>Saccotheciaceae</taxon>
        <taxon>Aureobasidium</taxon>
    </lineage>
</organism>
<protein>
    <submittedName>
        <fullName evidence="6">Trimeric LpxA-like protein</fullName>
    </submittedName>
</protein>
<dbReference type="SUPFAM" id="SSF57701">
    <property type="entry name" value="Zn2/Cys6 DNA-binding domain"/>
    <property type="match status" value="1"/>
</dbReference>
<evidence type="ECO:0000256" key="3">
    <source>
        <dbReference type="ARBA" id="ARBA00023242"/>
    </source>
</evidence>
<dbReference type="SMART" id="SM00066">
    <property type="entry name" value="GAL4"/>
    <property type="match status" value="1"/>
</dbReference>
<reference evidence="6 7" key="1">
    <citation type="submission" date="2018-10" db="EMBL/GenBank/DDBJ databases">
        <title>Fifty Aureobasidium pullulans genomes reveal a recombining polyextremotolerant generalist.</title>
        <authorList>
            <person name="Gostincar C."/>
            <person name="Turk M."/>
            <person name="Zajc J."/>
            <person name="Gunde-Cimerman N."/>
        </authorList>
    </citation>
    <scope>NUCLEOTIDE SEQUENCE [LARGE SCALE GENOMIC DNA]</scope>
    <source>
        <strain evidence="6 7">EXF-1645</strain>
    </source>
</reference>
<dbReference type="InterPro" id="IPR001138">
    <property type="entry name" value="Zn2Cys6_DnaBD"/>
</dbReference>
<feature type="region of interest" description="Disordered" evidence="4">
    <location>
        <begin position="1"/>
        <end position="111"/>
    </location>
</feature>
<dbReference type="Pfam" id="PF12464">
    <property type="entry name" value="Mac"/>
    <property type="match status" value="1"/>
</dbReference>
<dbReference type="SMART" id="SM01266">
    <property type="entry name" value="Mac"/>
    <property type="match status" value="1"/>
</dbReference>
<dbReference type="InterPro" id="IPR036864">
    <property type="entry name" value="Zn2-C6_fun-type_DNA-bd_sf"/>
</dbReference>
<feature type="compositionally biased region" description="Polar residues" evidence="4">
    <location>
        <begin position="398"/>
        <end position="412"/>
    </location>
</feature>
<dbReference type="SUPFAM" id="SSF51161">
    <property type="entry name" value="Trimeric LpxA-like enzymes"/>
    <property type="match status" value="1"/>
</dbReference>